<feature type="chain" id="PRO_5022823084" evidence="2">
    <location>
        <begin position="18"/>
        <end position="298"/>
    </location>
</feature>
<dbReference type="InterPro" id="IPR036866">
    <property type="entry name" value="RibonucZ/Hydroxyglut_hydro"/>
</dbReference>
<comment type="caution">
    <text evidence="4">The sequence shown here is derived from an EMBL/GenBank/DDBJ whole genome shotgun (WGS) entry which is preliminary data.</text>
</comment>
<comment type="similarity">
    <text evidence="1">Belongs to the metallo-beta-lactamase superfamily. Class-B beta-lactamase family.</text>
</comment>
<dbReference type="OrthoDB" id="5290005at2"/>
<dbReference type="AlphaFoldDB" id="A0A511SYR8"/>
<dbReference type="GO" id="GO:0017001">
    <property type="term" value="P:antibiotic catabolic process"/>
    <property type="evidence" value="ECO:0007669"/>
    <property type="project" value="UniProtKB-ARBA"/>
</dbReference>
<reference evidence="5 6" key="1">
    <citation type="submission" date="2016-10" db="EMBL/GenBank/DDBJ databases">
        <authorList>
            <person name="Varghese N."/>
            <person name="Submissions S."/>
        </authorList>
    </citation>
    <scope>NUCLEOTIDE SEQUENCE [LARGE SCALE GENOMIC DNA]</scope>
    <source>
        <strain evidence="5 6">DSM 16525</strain>
    </source>
</reference>
<dbReference type="Proteomes" id="UP000183760">
    <property type="component" value="Unassembled WGS sequence"/>
</dbReference>
<evidence type="ECO:0000256" key="1">
    <source>
        <dbReference type="ARBA" id="ARBA00005250"/>
    </source>
</evidence>
<dbReference type="Pfam" id="PF00753">
    <property type="entry name" value="Lactamase_B"/>
    <property type="match status" value="1"/>
</dbReference>
<evidence type="ECO:0000259" key="3">
    <source>
        <dbReference type="SMART" id="SM00849"/>
    </source>
</evidence>
<dbReference type="SMART" id="SM00849">
    <property type="entry name" value="Lactamase_B"/>
    <property type="match status" value="1"/>
</dbReference>
<keyword evidence="2" id="KW-0732">Signal</keyword>
<dbReference type="RefSeq" id="WP_074953591.1">
    <property type="nucleotide sequence ID" value="NZ_BJXR01000020.1"/>
</dbReference>
<feature type="domain" description="Metallo-beta-lactamase" evidence="3">
    <location>
        <begin position="43"/>
        <end position="223"/>
    </location>
</feature>
<dbReference type="PANTHER" id="PTHR42951:SF4">
    <property type="entry name" value="ACYL-COENZYME A THIOESTERASE MBLAC2"/>
    <property type="match status" value="1"/>
</dbReference>
<dbReference type="CDD" id="cd16282">
    <property type="entry name" value="metallo-hydrolase-like_MBL-fold"/>
    <property type="match status" value="1"/>
</dbReference>
<name>A0A511SYR8_MYXFU</name>
<dbReference type="InterPro" id="IPR050855">
    <property type="entry name" value="NDM-1-like"/>
</dbReference>
<dbReference type="PANTHER" id="PTHR42951">
    <property type="entry name" value="METALLO-BETA-LACTAMASE DOMAIN-CONTAINING"/>
    <property type="match status" value="1"/>
</dbReference>
<dbReference type="Gene3D" id="3.60.15.10">
    <property type="entry name" value="Ribonuclease Z/Hydroxyacylglutathione hydrolase-like"/>
    <property type="match status" value="1"/>
</dbReference>
<organism evidence="4 7">
    <name type="scientific">Myxococcus fulvus</name>
    <dbReference type="NCBI Taxonomy" id="33"/>
    <lineage>
        <taxon>Bacteria</taxon>
        <taxon>Pseudomonadati</taxon>
        <taxon>Myxococcota</taxon>
        <taxon>Myxococcia</taxon>
        <taxon>Myxococcales</taxon>
        <taxon>Cystobacterineae</taxon>
        <taxon>Myxococcaceae</taxon>
        <taxon>Myxococcus</taxon>
    </lineage>
</organism>
<evidence type="ECO:0000256" key="2">
    <source>
        <dbReference type="SAM" id="SignalP"/>
    </source>
</evidence>
<evidence type="ECO:0000313" key="5">
    <source>
        <dbReference type="EMBL" id="SEU00963.1"/>
    </source>
</evidence>
<reference evidence="4 7" key="2">
    <citation type="submission" date="2019-07" db="EMBL/GenBank/DDBJ databases">
        <title>Whole genome shotgun sequence of Myxococcus fulvus NBRC 100333.</title>
        <authorList>
            <person name="Hosoyama A."/>
            <person name="Uohara A."/>
            <person name="Ohji S."/>
            <person name="Ichikawa N."/>
        </authorList>
    </citation>
    <scope>NUCLEOTIDE SEQUENCE [LARGE SCALE GENOMIC DNA]</scope>
    <source>
        <strain evidence="4 7">NBRC 100333</strain>
    </source>
</reference>
<evidence type="ECO:0000313" key="7">
    <source>
        <dbReference type="Proteomes" id="UP000321514"/>
    </source>
</evidence>
<dbReference type="EMBL" id="FOIB01000004">
    <property type="protein sequence ID" value="SEU00963.1"/>
    <property type="molecule type" value="Genomic_DNA"/>
</dbReference>
<sequence>MKAVAAVLVLLPCLALSQERDFSQVEVRATPVAGNIHLLQGAGGNIAVSVGPDGQLMVDTEFAPLADKLRAALKKLGKQRLAYVVNTHVHSDHTGGNAAFGREATLIAHAAVRERMSKPRTRRGETLPPAPEHARPVVTFQQSLSLWFNGEEVRLTHLPAGHTDGDSVVLFVGSNVLHTGDLFFADRFPVIDLEAGGNVEGYVRNAEALLAGLPPGVRIIPGHGQLSGREELERFVAMLRETTTLVRRKKVAGKTLEQVKAEGLPEKFKGFGEGHVKTDRWLETVYTGLGVAAQGARP</sequence>
<dbReference type="EMBL" id="BJXR01000020">
    <property type="protein sequence ID" value="GEN07041.1"/>
    <property type="molecule type" value="Genomic_DNA"/>
</dbReference>
<dbReference type="STRING" id="1334629.MFUL124B02_38085"/>
<feature type="signal peptide" evidence="2">
    <location>
        <begin position="1"/>
        <end position="17"/>
    </location>
</feature>
<proteinExistence type="inferred from homology"/>
<accession>A0A511SYR8</accession>
<dbReference type="SUPFAM" id="SSF56281">
    <property type="entry name" value="Metallo-hydrolase/oxidoreductase"/>
    <property type="match status" value="1"/>
</dbReference>
<dbReference type="InterPro" id="IPR001279">
    <property type="entry name" value="Metallo-B-lactamas"/>
</dbReference>
<dbReference type="Proteomes" id="UP000321514">
    <property type="component" value="Unassembled WGS sequence"/>
</dbReference>
<keyword evidence="6" id="KW-1185">Reference proteome</keyword>
<gene>
    <name evidence="4" type="ORF">MFU01_20780</name>
    <name evidence="5" type="ORF">SAMN05443572_104335</name>
</gene>
<evidence type="ECO:0000313" key="6">
    <source>
        <dbReference type="Proteomes" id="UP000183760"/>
    </source>
</evidence>
<evidence type="ECO:0000313" key="4">
    <source>
        <dbReference type="EMBL" id="GEN07041.1"/>
    </source>
</evidence>
<protein>
    <submittedName>
        <fullName evidence="5">Glyoxylase, beta-lactamase superfamily II</fullName>
    </submittedName>
</protein>